<dbReference type="PANTHER" id="PTHR11559">
    <property type="entry name" value="CARBOXYLESTERASE"/>
    <property type="match status" value="1"/>
</dbReference>
<dbReference type="InterPro" id="IPR002018">
    <property type="entry name" value="CarbesteraseB"/>
</dbReference>
<evidence type="ECO:0000256" key="4">
    <source>
        <dbReference type="ARBA" id="ARBA00023180"/>
    </source>
</evidence>
<evidence type="ECO:0000313" key="7">
    <source>
        <dbReference type="EMBL" id="CAD7635207.1"/>
    </source>
</evidence>
<comment type="similarity">
    <text evidence="1 5">Belongs to the type-B carboxylesterase/lipase family.</text>
</comment>
<keyword evidence="4" id="KW-0325">Glycoprotein</keyword>
<evidence type="ECO:0000256" key="5">
    <source>
        <dbReference type="RuleBase" id="RU361235"/>
    </source>
</evidence>
<dbReference type="InterPro" id="IPR029058">
    <property type="entry name" value="AB_hydrolase_fold"/>
</dbReference>
<organism evidence="7">
    <name type="scientific">Medioppia subpectinata</name>
    <dbReference type="NCBI Taxonomy" id="1979941"/>
    <lineage>
        <taxon>Eukaryota</taxon>
        <taxon>Metazoa</taxon>
        <taxon>Ecdysozoa</taxon>
        <taxon>Arthropoda</taxon>
        <taxon>Chelicerata</taxon>
        <taxon>Arachnida</taxon>
        <taxon>Acari</taxon>
        <taxon>Acariformes</taxon>
        <taxon>Sarcoptiformes</taxon>
        <taxon>Oribatida</taxon>
        <taxon>Brachypylina</taxon>
        <taxon>Oppioidea</taxon>
        <taxon>Oppiidae</taxon>
        <taxon>Medioppia</taxon>
    </lineage>
</organism>
<dbReference type="Pfam" id="PF00135">
    <property type="entry name" value="COesterase"/>
    <property type="match status" value="1"/>
</dbReference>
<dbReference type="InterPro" id="IPR050309">
    <property type="entry name" value="Type-B_Carboxylest/Lipase"/>
</dbReference>
<dbReference type="PROSITE" id="PS00941">
    <property type="entry name" value="CARBOXYLESTERASE_B_2"/>
    <property type="match status" value="1"/>
</dbReference>
<keyword evidence="8" id="KW-1185">Reference proteome</keyword>
<proteinExistence type="inferred from homology"/>
<dbReference type="EMBL" id="CAJPIZ010016271">
    <property type="protein sequence ID" value="CAG2115637.1"/>
    <property type="molecule type" value="Genomic_DNA"/>
</dbReference>
<dbReference type="AlphaFoldDB" id="A0A7R9Q7E1"/>
<reference evidence="7" key="1">
    <citation type="submission" date="2020-11" db="EMBL/GenBank/DDBJ databases">
        <authorList>
            <person name="Tran Van P."/>
        </authorList>
    </citation>
    <scope>NUCLEOTIDE SEQUENCE</scope>
</reference>
<keyword evidence="2" id="KW-0719">Serine esterase</keyword>
<feature type="domain" description="Carboxylesterase type B" evidence="6">
    <location>
        <begin position="14"/>
        <end position="511"/>
    </location>
</feature>
<evidence type="ECO:0000313" key="8">
    <source>
        <dbReference type="Proteomes" id="UP000759131"/>
    </source>
</evidence>
<protein>
    <recommendedName>
        <fullName evidence="5">Carboxylic ester hydrolase</fullName>
        <ecNumber evidence="5">3.1.1.-</ecNumber>
    </recommendedName>
</protein>
<dbReference type="InterPro" id="IPR019826">
    <property type="entry name" value="Carboxylesterase_B_AS"/>
</dbReference>
<sequence length="563" mass="63429">MQSYSQIMPYIGAGIPYAEPPVGNLRFRKPLPISYDELTEVSATTFGKSCKQPPLASRESYNYMQSSEDCLFINIFTPSVNPTANLSVMVYIHGGGLLFDSARQVPSEQISLRDVVVVTLNYRLGVFGFLCTDSDEAPGCCLIVPDSDEAPGNIGLWDQAMALNWTQHNIRQFGGNPDDVTIFGQSAGGVSVTSHIVSNVSRNYFNRAIIQSGSSLTNVWLRSRDYATRVAKRYATFIGCDREINYIECLRNKTSDELLTAQSMAFLWNQNTPDAHPWYSALILEFVQCFGDQFLPNNTFELLNSHNYNNNISILMGHTTLESAHFTHIFDVLKARFGASSAQMPDAVVNIQTAKYDIQRVMINNNTFDGLIASEYTKSFNNFLLMMPLGFFERQRLRAAVVHTYSDYSFVCPTVLFGKYIVSNPSFGGKVYQYYLSYANSQSTCKGSTWCTSTHFDDVPLVFGQPFYKKGFSNTDRNMSTILMDIFTTFAKTNAPPVVNGHQWPAYSVETTGDMRDVSLNYMELNDKNLGQTFFDRYKGNNGFNPDIIQNCQFWEPILRSLF</sequence>
<name>A0A7R9Q7E1_9ACAR</name>
<evidence type="ECO:0000259" key="6">
    <source>
        <dbReference type="Pfam" id="PF00135"/>
    </source>
</evidence>
<dbReference type="SUPFAM" id="SSF53474">
    <property type="entry name" value="alpha/beta-Hydrolases"/>
    <property type="match status" value="1"/>
</dbReference>
<dbReference type="Proteomes" id="UP000759131">
    <property type="component" value="Unassembled WGS sequence"/>
</dbReference>
<dbReference type="EC" id="3.1.1.-" evidence="5"/>
<evidence type="ECO:0000256" key="1">
    <source>
        <dbReference type="ARBA" id="ARBA00005964"/>
    </source>
</evidence>
<dbReference type="EMBL" id="OC870846">
    <property type="protein sequence ID" value="CAD7635207.1"/>
    <property type="molecule type" value="Genomic_DNA"/>
</dbReference>
<dbReference type="OrthoDB" id="408631at2759"/>
<dbReference type="InterPro" id="IPR019819">
    <property type="entry name" value="Carboxylesterase_B_CS"/>
</dbReference>
<accession>A0A7R9Q7E1</accession>
<dbReference type="Gene3D" id="3.40.50.1820">
    <property type="entry name" value="alpha/beta hydrolase"/>
    <property type="match status" value="1"/>
</dbReference>
<dbReference type="PROSITE" id="PS00122">
    <property type="entry name" value="CARBOXYLESTERASE_B_1"/>
    <property type="match status" value="1"/>
</dbReference>
<keyword evidence="3 5" id="KW-0378">Hydrolase</keyword>
<gene>
    <name evidence="7" type="ORF">OSB1V03_LOCUS15598</name>
</gene>
<evidence type="ECO:0000256" key="3">
    <source>
        <dbReference type="ARBA" id="ARBA00022801"/>
    </source>
</evidence>
<dbReference type="GO" id="GO:0052689">
    <property type="term" value="F:carboxylic ester hydrolase activity"/>
    <property type="evidence" value="ECO:0007669"/>
    <property type="project" value="UniProtKB-KW"/>
</dbReference>
<evidence type="ECO:0000256" key="2">
    <source>
        <dbReference type="ARBA" id="ARBA00022487"/>
    </source>
</evidence>